<dbReference type="PRINTS" id="PR00794">
    <property type="entry name" value="RIBONUCLEASE"/>
</dbReference>
<dbReference type="SMART" id="SM00092">
    <property type="entry name" value="RNAse_Pc"/>
    <property type="match status" value="1"/>
</dbReference>
<dbReference type="Pfam" id="PF00074">
    <property type="entry name" value="RnaseA"/>
    <property type="match status" value="1"/>
</dbReference>
<dbReference type="GO" id="GO:0003676">
    <property type="term" value="F:nucleic acid binding"/>
    <property type="evidence" value="ECO:0007669"/>
    <property type="project" value="InterPro"/>
</dbReference>
<reference evidence="7" key="2">
    <citation type="submission" date="2025-09" db="UniProtKB">
        <authorList>
            <consortium name="Ensembl"/>
        </authorList>
    </citation>
    <scope>IDENTIFICATION</scope>
</reference>
<dbReference type="InterPro" id="IPR001427">
    <property type="entry name" value="RNaseA"/>
</dbReference>
<dbReference type="InterPro" id="IPR023412">
    <property type="entry name" value="RNaseA_domain"/>
</dbReference>
<keyword evidence="8" id="KW-1185">Reference proteome</keyword>
<sequence length="133" mass="15224">FTSHKSPKSSSTHVIQKSMHKNECSNMMETKQINQNRTNCKKTNTFIRAPIQNVTDVCKNGKETLVNKEIMRKSLGEFDITVCKVEGEGKFPKCKYKGEKKKAKIIIKCTDVSLPVHFHDEADYEDYVSTIVH</sequence>
<protein>
    <recommendedName>
        <fullName evidence="6">Ribonuclease A-domain domain-containing protein</fullName>
    </recommendedName>
</protein>
<proteinExistence type="inferred from homology"/>
<dbReference type="Ensembl" id="ENSNMLT00000028833.1">
    <property type="protein sequence ID" value="ENSNMLP00000025798.1"/>
    <property type="gene ID" value="ENSNMLG00000016457.1"/>
</dbReference>
<dbReference type="InterPro" id="IPR023411">
    <property type="entry name" value="RNaseA_AS"/>
</dbReference>
<evidence type="ECO:0000256" key="2">
    <source>
        <dbReference type="ARBA" id="ARBA00022722"/>
    </source>
</evidence>
<evidence type="ECO:0000256" key="3">
    <source>
        <dbReference type="ARBA" id="ARBA00022759"/>
    </source>
</evidence>
<dbReference type="Gene3D" id="3.10.130.10">
    <property type="entry name" value="Ribonuclease A-like domain"/>
    <property type="match status" value="1"/>
</dbReference>
<evidence type="ECO:0000256" key="1">
    <source>
        <dbReference type="ARBA" id="ARBA00005600"/>
    </source>
</evidence>
<dbReference type="GO" id="GO:0050830">
    <property type="term" value="P:defense response to Gram-positive bacterium"/>
    <property type="evidence" value="ECO:0007669"/>
    <property type="project" value="TreeGrafter"/>
</dbReference>
<organism evidence="7 8">
    <name type="scientific">Neogobius melanostomus</name>
    <name type="common">round goby</name>
    <dbReference type="NCBI Taxonomy" id="47308"/>
    <lineage>
        <taxon>Eukaryota</taxon>
        <taxon>Metazoa</taxon>
        <taxon>Chordata</taxon>
        <taxon>Craniata</taxon>
        <taxon>Vertebrata</taxon>
        <taxon>Euteleostomi</taxon>
        <taxon>Actinopterygii</taxon>
        <taxon>Neopterygii</taxon>
        <taxon>Teleostei</taxon>
        <taxon>Neoteleostei</taxon>
        <taxon>Acanthomorphata</taxon>
        <taxon>Gobiaria</taxon>
        <taxon>Gobiiformes</taxon>
        <taxon>Gobioidei</taxon>
        <taxon>Gobiidae</taxon>
        <taxon>Benthophilinae</taxon>
        <taxon>Neogobiini</taxon>
        <taxon>Neogobius</taxon>
    </lineage>
</organism>
<dbReference type="InterPro" id="IPR036816">
    <property type="entry name" value="RNaseA-like_dom_sf"/>
</dbReference>
<dbReference type="SUPFAM" id="SSF54076">
    <property type="entry name" value="RNase A-like"/>
    <property type="match status" value="1"/>
</dbReference>
<dbReference type="GO" id="GO:0016787">
    <property type="term" value="F:hydrolase activity"/>
    <property type="evidence" value="ECO:0007669"/>
    <property type="project" value="UniProtKB-KW"/>
</dbReference>
<dbReference type="Proteomes" id="UP000694523">
    <property type="component" value="Unplaced"/>
</dbReference>
<evidence type="ECO:0000313" key="8">
    <source>
        <dbReference type="Proteomes" id="UP000694523"/>
    </source>
</evidence>
<dbReference type="PROSITE" id="PS00127">
    <property type="entry name" value="RNASE_PANCREATIC"/>
    <property type="match status" value="1"/>
</dbReference>
<feature type="domain" description="Ribonuclease A-domain" evidence="6">
    <location>
        <begin position="2"/>
        <end position="122"/>
    </location>
</feature>
<evidence type="ECO:0000256" key="4">
    <source>
        <dbReference type="ARBA" id="ARBA00022801"/>
    </source>
</evidence>
<evidence type="ECO:0000256" key="5">
    <source>
        <dbReference type="RuleBase" id="RU000651"/>
    </source>
</evidence>
<comment type="similarity">
    <text evidence="1 5">Belongs to the pancreatic ribonuclease family.</text>
</comment>
<keyword evidence="3 5" id="KW-0255">Endonuclease</keyword>
<name>A0A8C6TXX3_9GOBI</name>
<dbReference type="GO" id="GO:0004540">
    <property type="term" value="F:RNA nuclease activity"/>
    <property type="evidence" value="ECO:0007669"/>
    <property type="project" value="TreeGrafter"/>
</dbReference>
<keyword evidence="2 5" id="KW-0540">Nuclease</keyword>
<dbReference type="AlphaFoldDB" id="A0A8C6TXX3"/>
<keyword evidence="4 5" id="KW-0378">Hydrolase</keyword>
<evidence type="ECO:0000313" key="7">
    <source>
        <dbReference type="Ensembl" id="ENSNMLP00000025798.1"/>
    </source>
</evidence>
<reference evidence="7" key="1">
    <citation type="submission" date="2025-08" db="UniProtKB">
        <authorList>
            <consortium name="Ensembl"/>
        </authorList>
    </citation>
    <scope>IDENTIFICATION</scope>
</reference>
<accession>A0A8C6TXX3</accession>
<dbReference type="PANTHER" id="PTHR11437">
    <property type="entry name" value="RIBONUCLEASE"/>
    <property type="match status" value="1"/>
</dbReference>
<evidence type="ECO:0000259" key="6">
    <source>
        <dbReference type="SMART" id="SM00092"/>
    </source>
</evidence>
<dbReference type="GO" id="GO:0004519">
    <property type="term" value="F:endonuclease activity"/>
    <property type="evidence" value="ECO:0007669"/>
    <property type="project" value="UniProtKB-KW"/>
</dbReference>